<comment type="catalytic activity">
    <reaction evidence="3">
        <text>2 superoxide + 2 H(+) = H2O2 + O2</text>
        <dbReference type="Rhea" id="RHEA:20696"/>
        <dbReference type="ChEBI" id="CHEBI:15378"/>
        <dbReference type="ChEBI" id="CHEBI:15379"/>
        <dbReference type="ChEBI" id="CHEBI:16240"/>
        <dbReference type="ChEBI" id="CHEBI:18421"/>
        <dbReference type="EC" id="1.15.1.1"/>
    </reaction>
</comment>
<keyword evidence="5" id="KW-0732">Signal</keyword>
<evidence type="ECO:0000256" key="3">
    <source>
        <dbReference type="RuleBase" id="RU000393"/>
    </source>
</evidence>
<feature type="compositionally biased region" description="Low complexity" evidence="4">
    <location>
        <begin position="29"/>
        <end position="40"/>
    </location>
</feature>
<comment type="cofactor">
    <cofactor evidence="3">
        <name>Zn(2+)</name>
        <dbReference type="ChEBI" id="CHEBI:29105"/>
    </cofactor>
    <text evidence="3">Binds 1 zinc ion per subunit.</text>
</comment>
<dbReference type="RefSeq" id="WP_048310462.1">
    <property type="nucleotide sequence ID" value="NZ_CP119526.1"/>
</dbReference>
<feature type="domain" description="Superoxide dismutase copper/zinc binding" evidence="6">
    <location>
        <begin position="68"/>
        <end position="199"/>
    </location>
</feature>
<feature type="signal peptide" evidence="5">
    <location>
        <begin position="1"/>
        <end position="24"/>
    </location>
</feature>
<dbReference type="InterPro" id="IPR018152">
    <property type="entry name" value="SOD_Cu/Zn_BS"/>
</dbReference>
<name>A0A0J6FY67_9BACL</name>
<dbReference type="PATRIC" id="fig|157733.3.peg.4046"/>
<proteinExistence type="inferred from homology"/>
<comment type="similarity">
    <text evidence="1 3">Belongs to the Cu-Zn superoxide dismutase family.</text>
</comment>
<keyword evidence="3" id="KW-0560">Oxidoreductase</keyword>
<dbReference type="EC" id="1.15.1.1" evidence="3"/>
<dbReference type="EMBL" id="LELK01000001">
    <property type="protein sequence ID" value="KMM39292.1"/>
    <property type="molecule type" value="Genomic_DNA"/>
</dbReference>
<dbReference type="InterPro" id="IPR024134">
    <property type="entry name" value="SOD_Cu/Zn_/chaperone"/>
</dbReference>
<dbReference type="GO" id="GO:0004784">
    <property type="term" value="F:superoxide dismutase activity"/>
    <property type="evidence" value="ECO:0007669"/>
    <property type="project" value="UniProtKB-EC"/>
</dbReference>
<evidence type="ECO:0000256" key="2">
    <source>
        <dbReference type="ARBA" id="ARBA00024900"/>
    </source>
</evidence>
<evidence type="ECO:0000256" key="1">
    <source>
        <dbReference type="ARBA" id="ARBA00010457"/>
    </source>
</evidence>
<reference evidence="7" key="1">
    <citation type="submission" date="2015-06" db="EMBL/GenBank/DDBJ databases">
        <authorList>
            <person name="Liu B."/>
            <person name="Wang J."/>
            <person name="Zhu Y."/>
            <person name="Liu G."/>
            <person name="Chen Q."/>
            <person name="Zheng C."/>
            <person name="Che J."/>
            <person name="Ge C."/>
            <person name="Shi H."/>
            <person name="Pan Z."/>
            <person name="Liu X."/>
        </authorList>
    </citation>
    <scope>NUCLEOTIDE SEQUENCE [LARGE SCALE GENOMIC DNA]</scope>
    <source>
        <strain evidence="7">DSM 16346</strain>
    </source>
</reference>
<evidence type="ECO:0000313" key="8">
    <source>
        <dbReference type="Proteomes" id="UP000035996"/>
    </source>
</evidence>
<accession>A0A0J6FY67</accession>
<keyword evidence="8" id="KW-1185">Reference proteome</keyword>
<dbReference type="STRING" id="157733.AB986_08780"/>
<dbReference type="PROSITE" id="PS00332">
    <property type="entry name" value="SOD_CU_ZN_2"/>
    <property type="match status" value="1"/>
</dbReference>
<dbReference type="Pfam" id="PF00080">
    <property type="entry name" value="Sod_Cu"/>
    <property type="match status" value="1"/>
</dbReference>
<dbReference type="InterPro" id="IPR001424">
    <property type="entry name" value="SOD_Cu_Zn_dom"/>
</dbReference>
<dbReference type="PRINTS" id="PR00068">
    <property type="entry name" value="CUZNDISMTASE"/>
</dbReference>
<dbReference type="CDD" id="cd00305">
    <property type="entry name" value="Cu-Zn_Superoxide_Dismutase"/>
    <property type="match status" value="1"/>
</dbReference>
<feature type="compositionally biased region" description="Acidic residues" evidence="4">
    <location>
        <begin position="41"/>
        <end position="50"/>
    </location>
</feature>
<feature type="chain" id="PRO_5005271799" description="Superoxide dismutase [Cu-Zn]" evidence="5">
    <location>
        <begin position="25"/>
        <end position="201"/>
    </location>
</feature>
<dbReference type="PROSITE" id="PS00087">
    <property type="entry name" value="SOD_CU_ZN_1"/>
    <property type="match status" value="1"/>
</dbReference>
<comment type="function">
    <text evidence="2">Destroys radicals which are normally produced within the cells and which are toxic to biological systems. May play a role in favoring mycobacterial survival in phagocytes.</text>
</comment>
<dbReference type="GO" id="GO:0005507">
    <property type="term" value="F:copper ion binding"/>
    <property type="evidence" value="ECO:0007669"/>
    <property type="project" value="InterPro"/>
</dbReference>
<evidence type="ECO:0000256" key="5">
    <source>
        <dbReference type="SAM" id="SignalP"/>
    </source>
</evidence>
<dbReference type="OrthoDB" id="9792957at2"/>
<evidence type="ECO:0000256" key="4">
    <source>
        <dbReference type="SAM" id="MobiDB-lite"/>
    </source>
</evidence>
<dbReference type="Proteomes" id="UP000035996">
    <property type="component" value="Unassembled WGS sequence"/>
</dbReference>
<dbReference type="InterPro" id="IPR036423">
    <property type="entry name" value="SOD-like_Cu/Zn_dom_sf"/>
</dbReference>
<comment type="cofactor">
    <cofactor evidence="3">
        <name>Cu cation</name>
        <dbReference type="ChEBI" id="CHEBI:23378"/>
    </cofactor>
    <text evidence="3">Binds 1 copper ion per subunit.</text>
</comment>
<dbReference type="PROSITE" id="PS51257">
    <property type="entry name" value="PROKAR_LIPOPROTEIN"/>
    <property type="match status" value="1"/>
</dbReference>
<dbReference type="Gene3D" id="2.60.40.200">
    <property type="entry name" value="Superoxide dismutase, copper/zinc binding domain"/>
    <property type="match status" value="1"/>
</dbReference>
<dbReference type="AlphaFoldDB" id="A0A0J6FY67"/>
<organism evidence="7 8">
    <name type="scientific">Guptibacillus hwajinpoensis</name>
    <dbReference type="NCBI Taxonomy" id="208199"/>
    <lineage>
        <taxon>Bacteria</taxon>
        <taxon>Bacillati</taxon>
        <taxon>Bacillota</taxon>
        <taxon>Bacilli</taxon>
        <taxon>Bacillales</taxon>
        <taxon>Guptibacillaceae</taxon>
        <taxon>Guptibacillus</taxon>
    </lineage>
</organism>
<gene>
    <name evidence="7" type="ORF">AB986_08780</name>
</gene>
<dbReference type="SUPFAM" id="SSF49329">
    <property type="entry name" value="Cu,Zn superoxide dismutase-like"/>
    <property type="match status" value="1"/>
</dbReference>
<evidence type="ECO:0000259" key="6">
    <source>
        <dbReference type="Pfam" id="PF00080"/>
    </source>
</evidence>
<comment type="caution">
    <text evidence="7">The sequence shown here is derived from an EMBL/GenBank/DDBJ whole genome shotgun (WGS) entry which is preliminary data.</text>
</comment>
<dbReference type="PANTHER" id="PTHR10003">
    <property type="entry name" value="SUPEROXIDE DISMUTASE CU-ZN -RELATED"/>
    <property type="match status" value="1"/>
</dbReference>
<protein>
    <recommendedName>
        <fullName evidence="3">Superoxide dismutase [Cu-Zn]</fullName>
        <ecNumber evidence="3">1.15.1.1</ecNumber>
    </recommendedName>
</protein>
<keyword evidence="3" id="KW-0186">Copper</keyword>
<evidence type="ECO:0000313" key="7">
    <source>
        <dbReference type="EMBL" id="KMM39292.1"/>
    </source>
</evidence>
<feature type="region of interest" description="Disordered" evidence="4">
    <location>
        <begin position="25"/>
        <end position="50"/>
    </location>
</feature>
<keyword evidence="3" id="KW-0479">Metal-binding</keyword>
<sequence>MKRLTILFAIFSVLLLLTACGGTGDEEGTSGSENNGTMNNGEEEQQQGDEAAETISVKMMNQDGEEIGTAELMQQDSGTMIQLDASNLPEGTHGFHIHETGSCEAPDFKSAGGHFNPADASHGTMSEDGPHAGDLENLEVSADGTVQKEIMNEKVTLEKGKDNSLLKESGTALVIHASEDDNTSQPSGDAGDRIACGVIAE</sequence>
<keyword evidence="3" id="KW-0862">Zinc</keyword>